<name>A0ABT7MFK1_9PSEU</name>
<accession>A0ABT7MFK1</accession>
<proteinExistence type="predicted"/>
<dbReference type="Gene3D" id="3.90.1530.30">
    <property type="match status" value="1"/>
</dbReference>
<dbReference type="SUPFAM" id="SSF110849">
    <property type="entry name" value="ParB/Sulfiredoxin"/>
    <property type="match status" value="1"/>
</dbReference>
<reference evidence="2 3" key="1">
    <citation type="submission" date="2023-06" db="EMBL/GenBank/DDBJ databases">
        <title>Actinomycetospora Odt1-22.</title>
        <authorList>
            <person name="Supong K."/>
        </authorList>
    </citation>
    <scope>NUCLEOTIDE SEQUENCE [LARGE SCALE GENOMIC DNA]</scope>
    <source>
        <strain evidence="2 3">Odt1-22</strain>
    </source>
</reference>
<evidence type="ECO:0000313" key="3">
    <source>
        <dbReference type="Proteomes" id="UP001231924"/>
    </source>
</evidence>
<evidence type="ECO:0000256" key="1">
    <source>
        <dbReference type="SAM" id="MobiDB-lite"/>
    </source>
</evidence>
<feature type="region of interest" description="Disordered" evidence="1">
    <location>
        <begin position="1"/>
        <end position="24"/>
    </location>
</feature>
<dbReference type="EMBL" id="JASVWF010000007">
    <property type="protein sequence ID" value="MDL5159444.1"/>
    <property type="molecule type" value="Genomic_DNA"/>
</dbReference>
<dbReference type="Proteomes" id="UP001231924">
    <property type="component" value="Unassembled WGS sequence"/>
</dbReference>
<keyword evidence="3" id="KW-1185">Reference proteome</keyword>
<sequence>MSSIPISKLYGSHSPDEHRVKPWRGSCPPITVERNGRRYRLVDGASRVESARRAGARTIRAEVWETA</sequence>
<comment type="caution">
    <text evidence="2">The sequence shown here is derived from an EMBL/GenBank/DDBJ whole genome shotgun (WGS) entry which is preliminary data.</text>
</comment>
<evidence type="ECO:0000313" key="2">
    <source>
        <dbReference type="EMBL" id="MDL5159444.1"/>
    </source>
</evidence>
<dbReference type="InterPro" id="IPR036086">
    <property type="entry name" value="ParB/Sulfiredoxin_sf"/>
</dbReference>
<organism evidence="2 3">
    <name type="scientific">Actinomycetospora termitidis</name>
    <dbReference type="NCBI Taxonomy" id="3053470"/>
    <lineage>
        <taxon>Bacteria</taxon>
        <taxon>Bacillati</taxon>
        <taxon>Actinomycetota</taxon>
        <taxon>Actinomycetes</taxon>
        <taxon>Pseudonocardiales</taxon>
        <taxon>Pseudonocardiaceae</taxon>
        <taxon>Actinomycetospora</taxon>
    </lineage>
</organism>
<protein>
    <submittedName>
        <fullName evidence="2">ParB N-terminal domain-containing protein</fullName>
    </submittedName>
</protein>
<gene>
    <name evidence="2" type="ORF">QRT03_25985</name>
</gene>